<evidence type="ECO:0000313" key="1">
    <source>
        <dbReference type="EMBL" id="TXE14595.1"/>
    </source>
</evidence>
<name>A0A5C7B7Q7_9BACT</name>
<gene>
    <name evidence="1" type="ORF">ESV85_03240</name>
</gene>
<evidence type="ECO:0000313" key="2">
    <source>
        <dbReference type="Proteomes" id="UP000321935"/>
    </source>
</evidence>
<reference evidence="1 2" key="1">
    <citation type="submission" date="2019-08" db="EMBL/GenBank/DDBJ databases">
        <title>Genomes sequence of Algoriphagus aquimarinus ACAM450.</title>
        <authorList>
            <person name="Bowman J.P."/>
        </authorList>
    </citation>
    <scope>NUCLEOTIDE SEQUENCE [LARGE SCALE GENOMIC DNA]</scope>
    <source>
        <strain evidence="1 2">ACAM 450</strain>
    </source>
</reference>
<organism evidence="1 2">
    <name type="scientific">Algoriphagus aquimarinus</name>
    <dbReference type="NCBI Taxonomy" id="237018"/>
    <lineage>
        <taxon>Bacteria</taxon>
        <taxon>Pseudomonadati</taxon>
        <taxon>Bacteroidota</taxon>
        <taxon>Cytophagia</taxon>
        <taxon>Cytophagales</taxon>
        <taxon>Cyclobacteriaceae</taxon>
        <taxon>Algoriphagus</taxon>
    </lineage>
</organism>
<protein>
    <submittedName>
        <fullName evidence="1">Uncharacterized protein</fullName>
    </submittedName>
</protein>
<dbReference type="Proteomes" id="UP000321935">
    <property type="component" value="Unassembled WGS sequence"/>
</dbReference>
<proteinExistence type="predicted"/>
<dbReference type="Gene3D" id="3.30.565.10">
    <property type="entry name" value="Histidine kinase-like ATPase, C-terminal domain"/>
    <property type="match status" value="1"/>
</dbReference>
<sequence length="63" mass="7060">MLNSMEGLNYCRMTQEALNISIKHSETEQMGNGLGNMRNRAERIGRELKIDSALGQGTQVCIF</sequence>
<accession>A0A5C7B7Q7</accession>
<dbReference type="SUPFAM" id="SSF55874">
    <property type="entry name" value="ATPase domain of HSP90 chaperone/DNA topoisomerase II/histidine kinase"/>
    <property type="match status" value="1"/>
</dbReference>
<dbReference type="EMBL" id="VORW01000001">
    <property type="protein sequence ID" value="TXE14595.1"/>
    <property type="molecule type" value="Genomic_DNA"/>
</dbReference>
<dbReference type="AlphaFoldDB" id="A0A5C7B7Q7"/>
<comment type="caution">
    <text evidence="1">The sequence shown here is derived from an EMBL/GenBank/DDBJ whole genome shotgun (WGS) entry which is preliminary data.</text>
</comment>
<dbReference type="OrthoDB" id="1523646at2"/>
<dbReference type="RefSeq" id="WP_146914792.1">
    <property type="nucleotide sequence ID" value="NZ_VORW01000001.1"/>
</dbReference>
<dbReference type="InterPro" id="IPR036890">
    <property type="entry name" value="HATPase_C_sf"/>
</dbReference>